<accession>A0A918WG34</accession>
<sequence length="1115" mass="123090">MPTLLLALIGGILCCSPPLAAQDSTTKEKVQSKAARDPDSEPCFVLDGDLDSANYLITDNGMRLWAAVKGSKLYLATWSTEGGTSDHFVLCSTTFGNPEGHPWGKAGTLNYYFAEWPWLAAEGDNDYATLNNGGASGEHAEGPNGGVLEGVIDLEEVFGTMPETVYLSALAYGTNAGDAMVGQTPIFWQDDNLDIMEMAPVTVESIRDEDLDGHFDQGAPTLTSEVNGNLADANYGLRRFFIDEQANESASLSLNFTPHANPDETVSQVEVITNLNRRDFAVIQENRDLATTSSETYYRAYPMSESNGTWTTTLPVDTCGAYRATVRYFIDGEGPFYFTDGGLRRDLAIVVSPNNALDTILYEVNPAIVEAVDSTPSGRSTFRDLWMENTDRPDAVSTQKFTELGINMIWLQPIHPIGTEGRQTDPLTNQDYDPGSPYSVKDYWQVAPFLGADNTESGAMAEFQTMVDEFDRHGIGVMVDGTFNHSSPDAILGQGAVDLYGQNPANLIRDVRPSWYAKAGDYSKPAENASEQAVAPDRRDFGKFVDVRELYFGNYDALVKYDSDSHTREYLLERDKLEPLSATTKELWDYFAYYPIYWLDKTGHPIGTPPSQSHQGIDGMRCDFAQGLPNEFWEYCINKTRSVKWNFLFMAESLDGFNNVAGNPRHGVSYRSARHFDILNENIVFYWRDTWFDYPADGPGSGGTGTKDTFSTFDAYRQRREAYDNVVLLNNLTSHDEVFPSDHPYELLNTYAQLAAFKGIPMVMYGQEAGALNDFVKYGFTGAIPNSDHNWSVYEDNFGKTIPNFKRYNDMTRVWQNADAILENLYGRINTARLGSPALRSDGEYFLSKLSDGNFDDDIMAVAKFESAGVNASSQDVVFALVNNDPLANSNRMQTFDLSPESSPGVNWFGIQPSHQYNVINLLASDDTQYLWSTDRTGQDLIDNGLTVILDQSLSQLGQAQYLRLIDTSAASSDQDGDGLPDDWEVLYGLDNSIATGATGDDGPAGNPDNDQLTNAEEFLAGLNPIVADSEKFQLCIERGTDGSVDLTFPLIPARRYQIEFSNDGMTSWEKMGAATDSTGLTGDPAFLLTDDGSETGSAPGVDSNRFYRLIVTLP</sequence>
<feature type="chain" id="PRO_5037182068" description="Glycosyl hydrolase family 13 catalytic domain-containing protein" evidence="1">
    <location>
        <begin position="21"/>
        <end position="1115"/>
    </location>
</feature>
<dbReference type="GO" id="GO:0004556">
    <property type="term" value="F:alpha-amylase activity"/>
    <property type="evidence" value="ECO:0007669"/>
    <property type="project" value="TreeGrafter"/>
</dbReference>
<dbReference type="Proteomes" id="UP000644507">
    <property type="component" value="Unassembled WGS sequence"/>
</dbReference>
<dbReference type="SUPFAM" id="SSF51445">
    <property type="entry name" value="(Trans)glycosidases"/>
    <property type="match status" value="1"/>
</dbReference>
<gene>
    <name evidence="3" type="ORF">GCM10007100_06900</name>
</gene>
<proteinExistence type="predicted"/>
<feature type="signal peptide" evidence="1">
    <location>
        <begin position="1"/>
        <end position="20"/>
    </location>
</feature>
<dbReference type="GO" id="GO:0009313">
    <property type="term" value="P:oligosaccharide catabolic process"/>
    <property type="evidence" value="ECO:0007669"/>
    <property type="project" value="TreeGrafter"/>
</dbReference>
<evidence type="ECO:0000256" key="1">
    <source>
        <dbReference type="SAM" id="SignalP"/>
    </source>
</evidence>
<dbReference type="PANTHER" id="PTHR10357">
    <property type="entry name" value="ALPHA-AMYLASE FAMILY MEMBER"/>
    <property type="match status" value="1"/>
</dbReference>
<dbReference type="AlphaFoldDB" id="A0A918WG34"/>
<evidence type="ECO:0000313" key="3">
    <source>
        <dbReference type="EMBL" id="GHC44255.1"/>
    </source>
</evidence>
<organism evidence="3 4">
    <name type="scientific">Roseibacillus persicicus</name>
    <dbReference type="NCBI Taxonomy" id="454148"/>
    <lineage>
        <taxon>Bacteria</taxon>
        <taxon>Pseudomonadati</taxon>
        <taxon>Verrucomicrobiota</taxon>
        <taxon>Verrucomicrobiia</taxon>
        <taxon>Verrucomicrobiales</taxon>
        <taxon>Verrucomicrobiaceae</taxon>
        <taxon>Roseibacillus</taxon>
    </lineage>
</organism>
<dbReference type="Gene3D" id="3.20.20.80">
    <property type="entry name" value="Glycosidases"/>
    <property type="match status" value="1"/>
</dbReference>
<dbReference type="EMBL" id="BMXI01000002">
    <property type="protein sequence ID" value="GHC44255.1"/>
    <property type="molecule type" value="Genomic_DNA"/>
</dbReference>
<dbReference type="SMART" id="SM00642">
    <property type="entry name" value="Aamy"/>
    <property type="match status" value="1"/>
</dbReference>
<reference evidence="3" key="2">
    <citation type="submission" date="2020-09" db="EMBL/GenBank/DDBJ databases">
        <authorList>
            <person name="Sun Q."/>
            <person name="Kim S."/>
        </authorList>
    </citation>
    <scope>NUCLEOTIDE SEQUENCE</scope>
    <source>
        <strain evidence="3">KCTC 12988</strain>
    </source>
</reference>
<protein>
    <recommendedName>
        <fullName evidence="2">Glycosyl hydrolase family 13 catalytic domain-containing protein</fullName>
    </recommendedName>
</protein>
<keyword evidence="1" id="KW-0732">Signal</keyword>
<dbReference type="InterPro" id="IPR006047">
    <property type="entry name" value="GH13_cat_dom"/>
</dbReference>
<feature type="domain" description="Glycosyl hydrolase family 13 catalytic" evidence="2">
    <location>
        <begin position="380"/>
        <end position="833"/>
    </location>
</feature>
<keyword evidence="4" id="KW-1185">Reference proteome</keyword>
<comment type="caution">
    <text evidence="3">The sequence shown here is derived from an EMBL/GenBank/DDBJ whole genome shotgun (WGS) entry which is preliminary data.</text>
</comment>
<dbReference type="InterPro" id="IPR017853">
    <property type="entry name" value="GH"/>
</dbReference>
<evidence type="ECO:0000313" key="4">
    <source>
        <dbReference type="Proteomes" id="UP000644507"/>
    </source>
</evidence>
<dbReference type="RefSeq" id="WP_189567366.1">
    <property type="nucleotide sequence ID" value="NZ_BMXI01000002.1"/>
</dbReference>
<reference evidence="3" key="1">
    <citation type="journal article" date="2014" name="Int. J. Syst. Evol. Microbiol.">
        <title>Complete genome sequence of Corynebacterium casei LMG S-19264T (=DSM 44701T), isolated from a smear-ripened cheese.</title>
        <authorList>
            <consortium name="US DOE Joint Genome Institute (JGI-PGF)"/>
            <person name="Walter F."/>
            <person name="Albersmeier A."/>
            <person name="Kalinowski J."/>
            <person name="Ruckert C."/>
        </authorList>
    </citation>
    <scope>NUCLEOTIDE SEQUENCE</scope>
    <source>
        <strain evidence="3">KCTC 12988</strain>
    </source>
</reference>
<evidence type="ECO:0000259" key="2">
    <source>
        <dbReference type="SMART" id="SM00642"/>
    </source>
</evidence>
<name>A0A918WG34_9BACT</name>
<dbReference type="PANTHER" id="PTHR10357:SF205">
    <property type="entry name" value="O-GLYCOSYL HYDROLASE FAMILY 13"/>
    <property type="match status" value="1"/>
</dbReference>